<feature type="compositionally biased region" description="Basic and acidic residues" evidence="3">
    <location>
        <begin position="1057"/>
        <end position="1075"/>
    </location>
</feature>
<feature type="compositionally biased region" description="Polar residues" evidence="3">
    <location>
        <begin position="503"/>
        <end position="518"/>
    </location>
</feature>
<dbReference type="Proteomes" id="UP001310594">
    <property type="component" value="Unassembled WGS sequence"/>
</dbReference>
<keyword evidence="2" id="KW-0175">Coiled coil</keyword>
<dbReference type="Gene3D" id="1.20.1270.60">
    <property type="entry name" value="Arfaptin homology (AH) domain/BAR domain"/>
    <property type="match status" value="1"/>
</dbReference>
<name>A0AAN7WC92_9PEZI</name>
<dbReference type="AlphaFoldDB" id="A0AAN7WC92"/>
<organism evidence="5 6">
    <name type="scientific">Elasticomyces elasticus</name>
    <dbReference type="NCBI Taxonomy" id="574655"/>
    <lineage>
        <taxon>Eukaryota</taxon>
        <taxon>Fungi</taxon>
        <taxon>Dikarya</taxon>
        <taxon>Ascomycota</taxon>
        <taxon>Pezizomycotina</taxon>
        <taxon>Dothideomycetes</taxon>
        <taxon>Dothideomycetidae</taxon>
        <taxon>Mycosphaerellales</taxon>
        <taxon>Teratosphaeriaceae</taxon>
        <taxon>Elasticomyces</taxon>
    </lineage>
</organism>
<keyword evidence="1" id="KW-0597">Phosphoprotein</keyword>
<feature type="region of interest" description="Disordered" evidence="3">
    <location>
        <begin position="1"/>
        <end position="31"/>
    </location>
</feature>
<protein>
    <recommendedName>
        <fullName evidence="4">PH domain-containing protein</fullName>
    </recommendedName>
</protein>
<dbReference type="InterPro" id="IPR027267">
    <property type="entry name" value="AH/BAR_dom_sf"/>
</dbReference>
<dbReference type="CDD" id="cd13311">
    <property type="entry name" value="PH_Slm1"/>
    <property type="match status" value="1"/>
</dbReference>
<comment type="caution">
    <text evidence="5">The sequence shown here is derived from an EMBL/GenBank/DDBJ whole genome shotgun (WGS) entry which is preliminary data.</text>
</comment>
<feature type="compositionally biased region" description="Low complexity" evidence="3">
    <location>
        <begin position="421"/>
        <end position="451"/>
    </location>
</feature>
<dbReference type="InterPro" id="IPR011993">
    <property type="entry name" value="PH-like_dom_sf"/>
</dbReference>
<feature type="region of interest" description="Disordered" evidence="3">
    <location>
        <begin position="922"/>
        <end position="1075"/>
    </location>
</feature>
<gene>
    <name evidence="5" type="ORF">LTR97_004705</name>
</gene>
<feature type="compositionally biased region" description="Polar residues" evidence="3">
    <location>
        <begin position="656"/>
        <end position="667"/>
    </location>
</feature>
<accession>A0AAN7WC92</accession>
<dbReference type="PANTHER" id="PTHR31941">
    <property type="entry name" value="CYTOSKELETAL SIGNALING PROTEIN SLM1"/>
    <property type="match status" value="1"/>
</dbReference>
<evidence type="ECO:0000259" key="4">
    <source>
        <dbReference type="PROSITE" id="PS50003"/>
    </source>
</evidence>
<feature type="compositionally biased region" description="Polar residues" evidence="3">
    <location>
        <begin position="1"/>
        <end position="24"/>
    </location>
</feature>
<reference evidence="5" key="1">
    <citation type="submission" date="2023-08" db="EMBL/GenBank/DDBJ databases">
        <title>Black Yeasts Isolated from many extreme environments.</title>
        <authorList>
            <person name="Coleine C."/>
            <person name="Stajich J.E."/>
            <person name="Selbmann L."/>
        </authorList>
    </citation>
    <scope>NUCLEOTIDE SEQUENCE</scope>
    <source>
        <strain evidence="5">CCFEE 5810</strain>
    </source>
</reference>
<feature type="compositionally biased region" description="Basic and acidic residues" evidence="3">
    <location>
        <begin position="493"/>
        <end position="502"/>
    </location>
</feature>
<dbReference type="SUPFAM" id="SSF50729">
    <property type="entry name" value="PH domain-like"/>
    <property type="match status" value="1"/>
</dbReference>
<evidence type="ECO:0000256" key="2">
    <source>
        <dbReference type="SAM" id="Coils"/>
    </source>
</evidence>
<feature type="domain" description="PH" evidence="4">
    <location>
        <begin position="306"/>
        <end position="412"/>
    </location>
</feature>
<dbReference type="PANTHER" id="PTHR31941:SF1">
    <property type="entry name" value="CYTOSKELETAL SIGNALING PROTEIN SLM1"/>
    <property type="match status" value="1"/>
</dbReference>
<dbReference type="Pfam" id="PF20399">
    <property type="entry name" value="PH_20"/>
    <property type="match status" value="1"/>
</dbReference>
<dbReference type="Pfam" id="PF20400">
    <property type="entry name" value="BAR_4"/>
    <property type="match status" value="1"/>
</dbReference>
<sequence>MASATSPQSAHHTNLPTRSTTLSSDADDAIPDEDASEATKLFNERLSAWKHACAYLEDYVSATEKMQHAHGKEYEKVLKTVSHPLKEGHHFAQELGGVAGMFDNIRSNTQGISNSHYDTAKTLKGSVLPIFERLHTEIKHKTKELTKGAGKGAKTVDKARGVSQKHIELLGQHTASYDSHGGHVKAAEDPYVLQRQVYHRLNKQVLEENNTRDDVLSVQNSFAQFEAHILKTFQNGMSQFNQVVTNQAEQTRAMYGDMVGTSQRIPPDFEWNGFVHRNNNVLIDPSAPKRTVENIAFPNQDHRATKPLIAGSLEKKGKLLKRYDTGFYVVTPSKYLHEFKTDDDFAKDPSPENSLYLPDSLIGAVDGVKFTVKGKDVSSAMSKLSMSHEFQFKAHTPQDAQRWHDIISSVAGQTTFEKPDSSAPSSPVASRSDTMSSAGTAAPGYGTTGNTMASPVDATAGSGHMASPTTAEKEASGMGGYGGMGSAPTSEKSMADAEHQDETAPSTPSSQREGSASRSGKDRSCPFCGQPFTSSSLGRHLDLYIKPRNPKPPDGVHNVEEIKKLRGSITRRQPKTSLKPGANINLSGWRQGSEESTAHTRSGSRAASKLEARITDGSQVTSPVGLKDVDNMHTSFNVPTWQATGVINNLPPRGPSRSNAPTPSGQAQRIEAMRRDATGARIERPDHESETMLKLQEDAEVGRAAELALREVLGSLEAAKRKVEPNDLFPGVDFFSLAFPGICLAVLPAPSTLFSPTPFAGADTWSLSPPGQKQHDALSRHLNLAYRREGMPDRFPDALAFRYSAHASAAYEHWQTMSDFEKNAAWSLEVCRAYVRAQDRTHHIQREYDEAKTRIRHLEAEYQRLSMCQLPREYLLHPPNTLPTSSGIMNELGNAQYPTVAADANYDADALLNTWRTTVRATKRRQPAVPLQPTHTSTSATYTETPSDRNLQSDMLLNGSVFGVNGPMPRTTDPTRGRDPDLDYETPPQPGAVVSVEDEEVDADAEGEVEEAASDRTHSGALVKQVRAGADPEALNTNGKRPNAPTSANGRAGGPKMYKERWSERVKENSERVEK</sequence>
<evidence type="ECO:0000313" key="6">
    <source>
        <dbReference type="Proteomes" id="UP001310594"/>
    </source>
</evidence>
<feature type="compositionally biased region" description="Acidic residues" evidence="3">
    <location>
        <begin position="996"/>
        <end position="1012"/>
    </location>
</feature>
<dbReference type="EMBL" id="JAVRQU010000006">
    <property type="protein sequence ID" value="KAK5701887.1"/>
    <property type="molecule type" value="Genomic_DNA"/>
</dbReference>
<dbReference type="Gene3D" id="2.30.29.30">
    <property type="entry name" value="Pleckstrin-homology domain (PH domain)/Phosphotyrosine-binding domain (PTB)"/>
    <property type="match status" value="1"/>
</dbReference>
<evidence type="ECO:0000256" key="1">
    <source>
        <dbReference type="ARBA" id="ARBA00022553"/>
    </source>
</evidence>
<proteinExistence type="predicted"/>
<evidence type="ECO:0000313" key="5">
    <source>
        <dbReference type="EMBL" id="KAK5701887.1"/>
    </source>
</evidence>
<feature type="coiled-coil region" evidence="2">
    <location>
        <begin position="841"/>
        <end position="868"/>
    </location>
</feature>
<dbReference type="InterPro" id="IPR043453">
    <property type="entry name" value="Slm1_PH"/>
</dbReference>
<evidence type="ECO:0000256" key="3">
    <source>
        <dbReference type="SAM" id="MobiDB-lite"/>
    </source>
</evidence>
<feature type="region of interest" description="Disordered" evidence="3">
    <location>
        <begin position="413"/>
        <end position="626"/>
    </location>
</feature>
<dbReference type="InterPro" id="IPR046868">
    <property type="entry name" value="BAR_4"/>
</dbReference>
<feature type="region of interest" description="Disordered" evidence="3">
    <location>
        <begin position="646"/>
        <end position="670"/>
    </location>
</feature>
<dbReference type="InterPro" id="IPR046869">
    <property type="entry name" value="SLM1/RGC1-like_PH"/>
</dbReference>
<dbReference type="SUPFAM" id="SSF103657">
    <property type="entry name" value="BAR/IMD domain-like"/>
    <property type="match status" value="1"/>
</dbReference>
<dbReference type="PROSITE" id="PS50003">
    <property type="entry name" value="PH_DOMAIN"/>
    <property type="match status" value="1"/>
</dbReference>
<dbReference type="SMART" id="SM00233">
    <property type="entry name" value="PH"/>
    <property type="match status" value="1"/>
</dbReference>
<feature type="compositionally biased region" description="Polar residues" evidence="3">
    <location>
        <begin position="1035"/>
        <end position="1049"/>
    </location>
</feature>
<feature type="compositionally biased region" description="Low complexity" evidence="3">
    <location>
        <begin position="934"/>
        <end position="945"/>
    </location>
</feature>
<dbReference type="InterPro" id="IPR001849">
    <property type="entry name" value="PH_domain"/>
</dbReference>